<gene>
    <name evidence="2" type="ORF">Aiant_70790</name>
</gene>
<evidence type="ECO:0000256" key="1">
    <source>
        <dbReference type="SAM" id="MobiDB-lite"/>
    </source>
</evidence>
<evidence type="ECO:0000313" key="3">
    <source>
        <dbReference type="Proteomes" id="UP000676967"/>
    </source>
</evidence>
<sequence>MHRLLAVGRDAVAVRVAHRERLAGYDDLRDAVRTRAGDRRRHDGQAGPVLGRGSATIHDR</sequence>
<accession>A0ABM7M4C6</accession>
<keyword evidence="3" id="KW-1185">Reference proteome</keyword>
<dbReference type="EMBL" id="AP023356">
    <property type="protein sequence ID" value="BCJ46422.1"/>
    <property type="molecule type" value="Genomic_DNA"/>
</dbReference>
<dbReference type="Proteomes" id="UP000676967">
    <property type="component" value="Chromosome"/>
</dbReference>
<name>A0ABM7M4C6_9ACTN</name>
<evidence type="ECO:0000313" key="2">
    <source>
        <dbReference type="EMBL" id="BCJ46422.1"/>
    </source>
</evidence>
<organism evidence="2 3">
    <name type="scientific">Actinoplanes ianthinogenes</name>
    <dbReference type="NCBI Taxonomy" id="122358"/>
    <lineage>
        <taxon>Bacteria</taxon>
        <taxon>Bacillati</taxon>
        <taxon>Actinomycetota</taxon>
        <taxon>Actinomycetes</taxon>
        <taxon>Micromonosporales</taxon>
        <taxon>Micromonosporaceae</taxon>
        <taxon>Actinoplanes</taxon>
    </lineage>
</organism>
<protein>
    <submittedName>
        <fullName evidence="2">Uncharacterized protein</fullName>
    </submittedName>
</protein>
<feature type="region of interest" description="Disordered" evidence="1">
    <location>
        <begin position="31"/>
        <end position="60"/>
    </location>
</feature>
<proteinExistence type="predicted"/>
<feature type="compositionally biased region" description="Basic and acidic residues" evidence="1">
    <location>
        <begin position="31"/>
        <end position="44"/>
    </location>
</feature>
<reference evidence="2 3" key="1">
    <citation type="submission" date="2020-08" db="EMBL/GenBank/DDBJ databases">
        <title>Whole genome shotgun sequence of Actinoplanes ianthinogenes NBRC 13996.</title>
        <authorList>
            <person name="Komaki H."/>
            <person name="Tamura T."/>
        </authorList>
    </citation>
    <scope>NUCLEOTIDE SEQUENCE [LARGE SCALE GENOMIC DNA]</scope>
    <source>
        <strain evidence="2 3">NBRC 13996</strain>
    </source>
</reference>